<accession>A0ABU1ZC96</accession>
<feature type="transmembrane region" description="Helical" evidence="2">
    <location>
        <begin position="85"/>
        <end position="104"/>
    </location>
</feature>
<comment type="caution">
    <text evidence="3">The sequence shown here is derived from an EMBL/GenBank/DDBJ whole genome shotgun (WGS) entry which is preliminary data.</text>
</comment>
<keyword evidence="2" id="KW-1133">Transmembrane helix</keyword>
<dbReference type="Proteomes" id="UP001180536">
    <property type="component" value="Unassembled WGS sequence"/>
</dbReference>
<evidence type="ECO:0000313" key="3">
    <source>
        <dbReference type="EMBL" id="MDR7298242.1"/>
    </source>
</evidence>
<feature type="transmembrane region" description="Helical" evidence="2">
    <location>
        <begin position="149"/>
        <end position="166"/>
    </location>
</feature>
<organism evidence="3 4">
    <name type="scientific">Pelomonas aquatica</name>
    <dbReference type="NCBI Taxonomy" id="431058"/>
    <lineage>
        <taxon>Bacteria</taxon>
        <taxon>Pseudomonadati</taxon>
        <taxon>Pseudomonadota</taxon>
        <taxon>Betaproteobacteria</taxon>
        <taxon>Burkholderiales</taxon>
        <taxon>Sphaerotilaceae</taxon>
        <taxon>Roseateles</taxon>
    </lineage>
</organism>
<protein>
    <submittedName>
        <fullName evidence="3">Uncharacterized protein</fullName>
    </submittedName>
</protein>
<dbReference type="RefSeq" id="WP_310347231.1">
    <property type="nucleotide sequence ID" value="NZ_JAVDXQ010000005.1"/>
</dbReference>
<feature type="region of interest" description="Disordered" evidence="1">
    <location>
        <begin position="1"/>
        <end position="30"/>
    </location>
</feature>
<keyword evidence="4" id="KW-1185">Reference proteome</keyword>
<feature type="compositionally biased region" description="Low complexity" evidence="1">
    <location>
        <begin position="17"/>
        <end position="29"/>
    </location>
</feature>
<proteinExistence type="predicted"/>
<keyword evidence="2" id="KW-0472">Membrane</keyword>
<name>A0ABU1ZC96_9BURK</name>
<feature type="transmembrane region" description="Helical" evidence="2">
    <location>
        <begin position="44"/>
        <end position="64"/>
    </location>
</feature>
<reference evidence="3 4" key="1">
    <citation type="submission" date="2023-07" db="EMBL/GenBank/DDBJ databases">
        <title>Sorghum-associated microbial communities from plants grown in Nebraska, USA.</title>
        <authorList>
            <person name="Schachtman D."/>
        </authorList>
    </citation>
    <scope>NUCLEOTIDE SEQUENCE [LARGE SCALE GENOMIC DNA]</scope>
    <source>
        <strain evidence="3 4">BE310</strain>
    </source>
</reference>
<dbReference type="EMBL" id="JAVDXQ010000005">
    <property type="protein sequence ID" value="MDR7298242.1"/>
    <property type="molecule type" value="Genomic_DNA"/>
</dbReference>
<evidence type="ECO:0000256" key="1">
    <source>
        <dbReference type="SAM" id="MobiDB-lite"/>
    </source>
</evidence>
<keyword evidence="2" id="KW-0812">Transmembrane</keyword>
<sequence length="273" mass="29628">MTSPTDSGADDPPDMPAPAARKTGGTAAAKPDDSLISWFKSFKYFALLTGIFTAIWALFPSFYLRGYLGKFGIPVSTFPVDSIDVPVALHHVLMSLLVNFFAVLPSHKGYLVTGGLVSLGCFFGFWFYARKHQGKRPLLMTPKWRPSPAVVGLGAAAWLAMVLYLVPRAILALLASLLFLPYIAEYAGNKDAEREMARGAGCVSDPAYRPVECVSIRYEEKGLDGKEHVEQIDGLVVIGNTKLMAILTLDGETRLVPAGFIRLSSRQSKSGVP</sequence>
<evidence type="ECO:0000256" key="2">
    <source>
        <dbReference type="SAM" id="Phobius"/>
    </source>
</evidence>
<evidence type="ECO:0000313" key="4">
    <source>
        <dbReference type="Proteomes" id="UP001180536"/>
    </source>
</evidence>
<gene>
    <name evidence="3" type="ORF">J2X16_003605</name>
</gene>
<feature type="transmembrane region" description="Helical" evidence="2">
    <location>
        <begin position="110"/>
        <end position="129"/>
    </location>
</feature>